<dbReference type="CDD" id="cd00190">
    <property type="entry name" value="Tryp_SPc"/>
    <property type="match status" value="1"/>
</dbReference>
<feature type="domain" description="Peptidase S1" evidence="7">
    <location>
        <begin position="45"/>
        <end position="267"/>
    </location>
</feature>
<accession>A0A6S6TJQ0</accession>
<keyword evidence="2" id="KW-0964">Secreted</keyword>
<dbReference type="InterPro" id="IPR033116">
    <property type="entry name" value="TRYPSIN_SER"/>
</dbReference>
<evidence type="ECO:0000259" key="7">
    <source>
        <dbReference type="PROSITE" id="PS50240"/>
    </source>
</evidence>
<evidence type="ECO:0000256" key="5">
    <source>
        <dbReference type="ARBA" id="ARBA00023157"/>
    </source>
</evidence>
<name>A0A6S6TJQ0_9BACT</name>
<gene>
    <name evidence="8" type="ORF">HELGO_WM3751</name>
</gene>
<evidence type="ECO:0000256" key="4">
    <source>
        <dbReference type="ARBA" id="ARBA00022801"/>
    </source>
</evidence>
<dbReference type="InterPro" id="IPR001314">
    <property type="entry name" value="Peptidase_S1A"/>
</dbReference>
<dbReference type="EMBL" id="CACVAS010000066">
    <property type="protein sequence ID" value="CAA6815078.1"/>
    <property type="molecule type" value="Genomic_DNA"/>
</dbReference>
<dbReference type="GO" id="GO:0004252">
    <property type="term" value="F:serine-type endopeptidase activity"/>
    <property type="evidence" value="ECO:0007669"/>
    <property type="project" value="InterPro"/>
</dbReference>
<dbReference type="PROSITE" id="PS00134">
    <property type="entry name" value="TRYPSIN_HIS"/>
    <property type="match status" value="1"/>
</dbReference>
<proteinExistence type="predicted"/>
<keyword evidence="6" id="KW-0720">Serine protease</keyword>
<comment type="subcellular location">
    <subcellularLocation>
        <location evidence="1">Secreted</location>
    </subcellularLocation>
</comment>
<keyword evidence="5" id="KW-1015">Disulfide bond</keyword>
<dbReference type="Pfam" id="PF00089">
    <property type="entry name" value="Trypsin"/>
    <property type="match status" value="1"/>
</dbReference>
<dbReference type="GO" id="GO:0051604">
    <property type="term" value="P:protein maturation"/>
    <property type="evidence" value="ECO:0007669"/>
    <property type="project" value="UniProtKB-ARBA"/>
</dbReference>
<dbReference type="Pfam" id="PF04151">
    <property type="entry name" value="PPC"/>
    <property type="match status" value="1"/>
</dbReference>
<evidence type="ECO:0000256" key="3">
    <source>
        <dbReference type="ARBA" id="ARBA00022670"/>
    </source>
</evidence>
<dbReference type="GO" id="GO:0006508">
    <property type="term" value="P:proteolysis"/>
    <property type="evidence" value="ECO:0007669"/>
    <property type="project" value="UniProtKB-KW"/>
</dbReference>
<sequence>MLKILMVLLLITTMYAEKVVSNKFAFNSASKSSIVSKSIKSQTRIINGVQVSTDSSQWEFIGALKYEGEQYCGGSLIAPNWLLTAAHCLHNYVPNMLDTVGVGNYDINYTTDQSIKRFIVHPKYDPITVDNDIALIELQNNVTNITPIVYDTSHSLVAGTPTEIAGWGNMSITSEDYPTNLMEVLVPIVDFDTCNSLYDGGVTSNMICAGYLDGGKDSCQGDSGGPLTVDKTLVGIISWGEGCAQENYPGVYTKVQNYDDWIKQAQAYTQILTKTDNVGSQAFKYYKVSASQGQSLNVTLSNLSADVDLYIKAGSNPTTTSYDCRSWNSDTTFGEACPISSDGDIYIGVYGYVAGSYDLEVISMGPDNKWLIMPVMDGMNIPIPYK</sequence>
<dbReference type="PRINTS" id="PR00722">
    <property type="entry name" value="CHYMOTRYPSIN"/>
</dbReference>
<evidence type="ECO:0000256" key="1">
    <source>
        <dbReference type="ARBA" id="ARBA00004613"/>
    </source>
</evidence>
<evidence type="ECO:0000313" key="8">
    <source>
        <dbReference type="EMBL" id="CAA6815078.1"/>
    </source>
</evidence>
<dbReference type="InterPro" id="IPR043504">
    <property type="entry name" value="Peptidase_S1_PA_chymotrypsin"/>
</dbReference>
<protein>
    <submittedName>
        <fullName evidence="8">Serine protease</fullName>
    </submittedName>
</protein>
<evidence type="ECO:0000256" key="2">
    <source>
        <dbReference type="ARBA" id="ARBA00022525"/>
    </source>
</evidence>
<dbReference type="FunFam" id="2.40.10.10:FF:000047">
    <property type="entry name" value="Trypsin eta"/>
    <property type="match status" value="1"/>
</dbReference>
<dbReference type="PANTHER" id="PTHR24264">
    <property type="entry name" value="TRYPSIN-RELATED"/>
    <property type="match status" value="1"/>
</dbReference>
<dbReference type="InterPro" id="IPR009003">
    <property type="entry name" value="Peptidase_S1_PA"/>
</dbReference>
<dbReference type="PROSITE" id="PS50240">
    <property type="entry name" value="TRYPSIN_DOM"/>
    <property type="match status" value="1"/>
</dbReference>
<dbReference type="PANTHER" id="PTHR24264:SF65">
    <property type="entry name" value="SRCR DOMAIN-CONTAINING PROTEIN"/>
    <property type="match status" value="1"/>
</dbReference>
<dbReference type="SMART" id="SM00020">
    <property type="entry name" value="Tryp_SPc"/>
    <property type="match status" value="1"/>
</dbReference>
<dbReference type="PROSITE" id="PS00135">
    <property type="entry name" value="TRYPSIN_SER"/>
    <property type="match status" value="1"/>
</dbReference>
<dbReference type="AlphaFoldDB" id="A0A6S6TJQ0"/>
<keyword evidence="4 6" id="KW-0378">Hydrolase</keyword>
<dbReference type="Gene3D" id="2.60.120.380">
    <property type="match status" value="1"/>
</dbReference>
<keyword evidence="3 6" id="KW-0645">Protease</keyword>
<organism evidence="8">
    <name type="scientific">uncultured Sulfurovum sp</name>
    <dbReference type="NCBI Taxonomy" id="269237"/>
    <lineage>
        <taxon>Bacteria</taxon>
        <taxon>Pseudomonadati</taxon>
        <taxon>Campylobacterota</taxon>
        <taxon>Epsilonproteobacteria</taxon>
        <taxon>Campylobacterales</taxon>
        <taxon>Sulfurovaceae</taxon>
        <taxon>Sulfurovum</taxon>
        <taxon>environmental samples</taxon>
    </lineage>
</organism>
<dbReference type="Gene3D" id="2.40.10.10">
    <property type="entry name" value="Trypsin-like serine proteases"/>
    <property type="match status" value="1"/>
</dbReference>
<dbReference type="InterPro" id="IPR007280">
    <property type="entry name" value="Peptidase_C_arc/bac"/>
</dbReference>
<dbReference type="InterPro" id="IPR018114">
    <property type="entry name" value="TRYPSIN_HIS"/>
</dbReference>
<dbReference type="InterPro" id="IPR050127">
    <property type="entry name" value="Serine_Proteases_S1"/>
</dbReference>
<dbReference type="InterPro" id="IPR001254">
    <property type="entry name" value="Trypsin_dom"/>
</dbReference>
<reference evidence="8" key="1">
    <citation type="submission" date="2020-01" db="EMBL/GenBank/DDBJ databases">
        <authorList>
            <person name="Meier V. D."/>
            <person name="Meier V D."/>
        </authorList>
    </citation>
    <scope>NUCLEOTIDE SEQUENCE</scope>
    <source>
        <strain evidence="8">HLG_WM_MAG_01</strain>
    </source>
</reference>
<dbReference type="GO" id="GO:0005615">
    <property type="term" value="C:extracellular space"/>
    <property type="evidence" value="ECO:0007669"/>
    <property type="project" value="TreeGrafter"/>
</dbReference>
<evidence type="ECO:0000256" key="6">
    <source>
        <dbReference type="RuleBase" id="RU363034"/>
    </source>
</evidence>
<dbReference type="SUPFAM" id="SSF50494">
    <property type="entry name" value="Trypsin-like serine proteases"/>
    <property type="match status" value="1"/>
</dbReference>